<accession>A0AA44UL64</accession>
<organism evidence="2 3">
    <name type="scientific">Pseudonocardia alni</name>
    <name type="common">Amycolata alni</name>
    <dbReference type="NCBI Taxonomy" id="33907"/>
    <lineage>
        <taxon>Bacteria</taxon>
        <taxon>Bacillati</taxon>
        <taxon>Actinomycetota</taxon>
        <taxon>Actinomycetes</taxon>
        <taxon>Pseudonocardiales</taxon>
        <taxon>Pseudonocardiaceae</taxon>
        <taxon>Pseudonocardia</taxon>
    </lineage>
</organism>
<feature type="compositionally biased region" description="Low complexity" evidence="1">
    <location>
        <begin position="121"/>
        <end position="159"/>
    </location>
</feature>
<evidence type="ECO:0000313" key="3">
    <source>
        <dbReference type="Proteomes" id="UP000232453"/>
    </source>
</evidence>
<feature type="compositionally biased region" description="Basic residues" evidence="1">
    <location>
        <begin position="64"/>
        <end position="81"/>
    </location>
</feature>
<evidence type="ECO:0000313" key="2">
    <source>
        <dbReference type="EMBL" id="PKB29357.1"/>
    </source>
</evidence>
<dbReference type="PANTHER" id="PTHR36221">
    <property type="entry name" value="DUF742 DOMAIN-CONTAINING PROTEIN"/>
    <property type="match status" value="1"/>
</dbReference>
<dbReference type="PANTHER" id="PTHR36221:SF1">
    <property type="entry name" value="DUF742 DOMAIN-CONTAINING PROTEIN"/>
    <property type="match status" value="1"/>
</dbReference>
<feature type="compositionally biased region" description="Low complexity" evidence="1">
    <location>
        <begin position="87"/>
        <end position="113"/>
    </location>
</feature>
<proteinExistence type="predicted"/>
<dbReference type="Proteomes" id="UP000232453">
    <property type="component" value="Unassembled WGS sequence"/>
</dbReference>
<feature type="region of interest" description="Disordered" evidence="1">
    <location>
        <begin position="1"/>
        <end position="171"/>
    </location>
</feature>
<gene>
    <name evidence="2" type="ORF">ATL51_0987</name>
</gene>
<evidence type="ECO:0000256" key="1">
    <source>
        <dbReference type="SAM" id="MobiDB-lite"/>
    </source>
</evidence>
<feature type="compositionally biased region" description="Basic and acidic residues" evidence="1">
    <location>
        <begin position="20"/>
        <end position="33"/>
    </location>
</feature>
<name>A0AA44UL64_PSEA5</name>
<dbReference type="InterPro" id="IPR007995">
    <property type="entry name" value="DUF742"/>
</dbReference>
<dbReference type="AlphaFoldDB" id="A0AA44UL64"/>
<dbReference type="Pfam" id="PF05331">
    <property type="entry name" value="DUF742"/>
    <property type="match status" value="1"/>
</dbReference>
<reference evidence="2 3" key="1">
    <citation type="submission" date="2017-11" db="EMBL/GenBank/DDBJ databases">
        <title>Sequencing the genomes of 1000 actinobacteria strains.</title>
        <authorList>
            <person name="Klenk H.-P."/>
        </authorList>
    </citation>
    <scope>NUCLEOTIDE SEQUENCE [LARGE SCALE GENOMIC DNA]</scope>
    <source>
        <strain evidence="2 3">DSM 44104</strain>
    </source>
</reference>
<comment type="caution">
    <text evidence="2">The sequence shown here is derived from an EMBL/GenBank/DDBJ whole genome shotgun (WGS) entry which is preliminary data.</text>
</comment>
<dbReference type="EMBL" id="PHUJ01000003">
    <property type="protein sequence ID" value="PKB29357.1"/>
    <property type="molecule type" value="Genomic_DNA"/>
</dbReference>
<protein>
    <submittedName>
        <fullName evidence="2">Uncharacterized protein DUF742</fullName>
    </submittedName>
</protein>
<sequence length="290" mass="29378">MARSEIGRTGARFGAPPSRHAPDPEYPHGRPPEPDPEPTVVAEEPESGPENLVGVTGARFGGHSAKRTRLSRRERAARRAAARVESAGHPAGDTTAGDTTAGGTATGDPAAAGTGRGPDGDAGTPGPADTAPLPVVAGRTAPGPGRPAAAAGPASSPPALRHPAPQLIAPPDAAPLEVPAFAPVRPYVMTGGRTRVRAELRLETLVSVRPAPGPVPRADSVERAAVLRLCTRPRSVSEVAALAAVPLGVARVLIDDLASEGRLVVHGVSSAEDGPSVALMDRVLAGLRRL</sequence>
<dbReference type="RefSeq" id="WP_100877787.1">
    <property type="nucleotide sequence ID" value="NZ_PHUJ01000003.1"/>
</dbReference>